<gene>
    <name evidence="1" type="ORF">P2L57_38360</name>
</gene>
<comment type="caution">
    <text evidence="1">The sequence shown here is derived from an EMBL/GenBank/DDBJ whole genome shotgun (WGS) entry which is preliminary data.</text>
</comment>
<dbReference type="EMBL" id="JARHTQ010000055">
    <property type="protein sequence ID" value="MDF2261382.1"/>
    <property type="molecule type" value="Genomic_DNA"/>
</dbReference>
<sequence>MAAQTHTADQAVAKLRDALHAAGIVLPSLGADAASPYLNLVQLGRVNADTALTLADVVRRGAAR</sequence>
<proteinExistence type="predicted"/>
<organism evidence="1 2">
    <name type="scientific">Streptantibioticus ferralitis</name>
    <dbReference type="NCBI Taxonomy" id="236510"/>
    <lineage>
        <taxon>Bacteria</taxon>
        <taxon>Bacillati</taxon>
        <taxon>Actinomycetota</taxon>
        <taxon>Actinomycetes</taxon>
        <taxon>Kitasatosporales</taxon>
        <taxon>Streptomycetaceae</taxon>
        <taxon>Streptantibioticus</taxon>
    </lineage>
</organism>
<dbReference type="RefSeq" id="WP_275822923.1">
    <property type="nucleotide sequence ID" value="NZ_BAAANM010000002.1"/>
</dbReference>
<accession>A0ABT5ZC13</accession>
<keyword evidence="2" id="KW-1185">Reference proteome</keyword>
<evidence type="ECO:0000313" key="1">
    <source>
        <dbReference type="EMBL" id="MDF2261382.1"/>
    </source>
</evidence>
<dbReference type="Proteomes" id="UP001220022">
    <property type="component" value="Unassembled WGS sequence"/>
</dbReference>
<evidence type="ECO:0000313" key="2">
    <source>
        <dbReference type="Proteomes" id="UP001220022"/>
    </source>
</evidence>
<reference evidence="1 2" key="1">
    <citation type="submission" date="2023-03" db="EMBL/GenBank/DDBJ databases">
        <title>Draft genome sequence of type strain Streptomyces ferralitis JCM 14344.</title>
        <authorList>
            <person name="Klaysubun C."/>
            <person name="Duangmal K."/>
        </authorList>
    </citation>
    <scope>NUCLEOTIDE SEQUENCE [LARGE SCALE GENOMIC DNA]</scope>
    <source>
        <strain evidence="1 2">JCM 14344</strain>
    </source>
</reference>
<protein>
    <submittedName>
        <fullName evidence="1">Uncharacterized protein</fullName>
    </submittedName>
</protein>
<name>A0ABT5ZC13_9ACTN</name>